<evidence type="ECO:0000256" key="3">
    <source>
        <dbReference type="ARBA" id="ARBA00022432"/>
    </source>
</evidence>
<evidence type="ECO:0000256" key="1">
    <source>
        <dbReference type="ARBA" id="ARBA00004939"/>
    </source>
</evidence>
<dbReference type="RefSeq" id="WP_379071978.1">
    <property type="nucleotide sequence ID" value="NZ_JBHTIT010000001.1"/>
</dbReference>
<keyword evidence="10" id="KW-1185">Reference proteome</keyword>
<comment type="pathway">
    <text evidence="7 8">Carbohydrate degradation; glycolysis; D-glyceraldehyde 3-phosphate from glycerone phosphate: step 1/1.</text>
</comment>
<evidence type="ECO:0000256" key="8">
    <source>
        <dbReference type="RuleBase" id="RU363013"/>
    </source>
</evidence>
<dbReference type="InterPro" id="IPR020861">
    <property type="entry name" value="Triosephosphate_isomerase_AS"/>
</dbReference>
<evidence type="ECO:0000256" key="5">
    <source>
        <dbReference type="ARBA" id="ARBA00023152"/>
    </source>
</evidence>
<dbReference type="CDD" id="cd00311">
    <property type="entry name" value="TIM"/>
    <property type="match status" value="1"/>
</dbReference>
<feature type="active site" description="Proton acceptor" evidence="7">
    <location>
        <position position="166"/>
    </location>
</feature>
<dbReference type="Proteomes" id="UP001597044">
    <property type="component" value="Unassembled WGS sequence"/>
</dbReference>
<dbReference type="HAMAP" id="MF_00147_B">
    <property type="entry name" value="TIM_B"/>
    <property type="match status" value="1"/>
</dbReference>
<comment type="function">
    <text evidence="7">Involved in the gluconeogenesis. Catalyzes stereospecifically the conversion of dihydroxyacetone phosphate (DHAP) to D-glyceraldehyde-3-phosphate (G3P).</text>
</comment>
<comment type="similarity">
    <text evidence="2 7 8">Belongs to the triosephosphate isomerase family.</text>
</comment>
<dbReference type="InterPro" id="IPR000652">
    <property type="entry name" value="Triosephosphate_isomerase"/>
</dbReference>
<comment type="subcellular location">
    <subcellularLocation>
        <location evidence="7 8">Cytoplasm</location>
    </subcellularLocation>
</comment>
<dbReference type="Pfam" id="PF00121">
    <property type="entry name" value="TIM"/>
    <property type="match status" value="1"/>
</dbReference>
<name>A0ABW3HJH1_9GAMM</name>
<keyword evidence="4 7" id="KW-0963">Cytoplasm</keyword>
<dbReference type="PROSITE" id="PS51440">
    <property type="entry name" value="TIM_2"/>
    <property type="match status" value="1"/>
</dbReference>
<evidence type="ECO:0000256" key="6">
    <source>
        <dbReference type="ARBA" id="ARBA00023235"/>
    </source>
</evidence>
<dbReference type="NCBIfam" id="TIGR00419">
    <property type="entry name" value="tim"/>
    <property type="match status" value="1"/>
</dbReference>
<evidence type="ECO:0000256" key="2">
    <source>
        <dbReference type="ARBA" id="ARBA00007422"/>
    </source>
</evidence>
<evidence type="ECO:0000313" key="10">
    <source>
        <dbReference type="Proteomes" id="UP001597044"/>
    </source>
</evidence>
<comment type="caution">
    <text evidence="9">The sequence shown here is derived from an EMBL/GenBank/DDBJ whole genome shotgun (WGS) entry which is preliminary data.</text>
</comment>
<dbReference type="EMBL" id="JBHTIT010000001">
    <property type="protein sequence ID" value="MFD0950880.1"/>
    <property type="molecule type" value="Genomic_DNA"/>
</dbReference>
<keyword evidence="3 7" id="KW-0312">Gluconeogenesis</keyword>
<dbReference type="PANTHER" id="PTHR21139">
    <property type="entry name" value="TRIOSEPHOSPHATE ISOMERASE"/>
    <property type="match status" value="1"/>
</dbReference>
<evidence type="ECO:0000256" key="4">
    <source>
        <dbReference type="ARBA" id="ARBA00022490"/>
    </source>
</evidence>
<accession>A0ABW3HJH1</accession>
<dbReference type="Gene3D" id="3.20.20.70">
    <property type="entry name" value="Aldolase class I"/>
    <property type="match status" value="1"/>
</dbReference>
<gene>
    <name evidence="7 9" type="primary">tpiA</name>
    <name evidence="9" type="ORF">ACFQ0F_10840</name>
</gene>
<evidence type="ECO:0000256" key="7">
    <source>
        <dbReference type="HAMAP-Rule" id="MF_00147"/>
    </source>
</evidence>
<dbReference type="PROSITE" id="PS00171">
    <property type="entry name" value="TIM_1"/>
    <property type="match status" value="1"/>
</dbReference>
<dbReference type="InterPro" id="IPR013785">
    <property type="entry name" value="Aldolase_TIM"/>
</dbReference>
<dbReference type="EC" id="5.3.1.1" evidence="7 8"/>
<feature type="binding site" evidence="7">
    <location>
        <position position="172"/>
    </location>
    <ligand>
        <name>substrate</name>
    </ligand>
</feature>
<dbReference type="InterPro" id="IPR035990">
    <property type="entry name" value="TIM_sf"/>
</dbReference>
<reference evidence="10" key="1">
    <citation type="journal article" date="2019" name="Int. J. Syst. Evol. Microbiol.">
        <title>The Global Catalogue of Microorganisms (GCM) 10K type strain sequencing project: providing services to taxonomists for standard genome sequencing and annotation.</title>
        <authorList>
            <consortium name="The Broad Institute Genomics Platform"/>
            <consortium name="The Broad Institute Genome Sequencing Center for Infectious Disease"/>
            <person name="Wu L."/>
            <person name="Ma J."/>
        </authorList>
    </citation>
    <scope>NUCLEOTIDE SEQUENCE [LARGE SCALE GENOMIC DNA]</scope>
    <source>
        <strain evidence="10">CCUG 63419</strain>
    </source>
</reference>
<comment type="pathway">
    <text evidence="1">Carbohydrate metabolism; erythritol degradation.</text>
</comment>
<comment type="pathway">
    <text evidence="7 8">Carbohydrate biosynthesis; gluconeogenesis.</text>
</comment>
<dbReference type="PANTHER" id="PTHR21139:SF42">
    <property type="entry name" value="TRIOSEPHOSPHATE ISOMERASE"/>
    <property type="match status" value="1"/>
</dbReference>
<feature type="binding site" evidence="7">
    <location>
        <begin position="232"/>
        <end position="233"/>
    </location>
    <ligand>
        <name>substrate</name>
    </ligand>
</feature>
<organism evidence="9 10">
    <name type="scientific">Paraperlucidibaca wandonensis</name>
    <dbReference type="NCBI Taxonomy" id="1268273"/>
    <lineage>
        <taxon>Bacteria</taxon>
        <taxon>Pseudomonadati</taxon>
        <taxon>Pseudomonadota</taxon>
        <taxon>Gammaproteobacteria</taxon>
        <taxon>Moraxellales</taxon>
        <taxon>Moraxellaceae</taxon>
        <taxon>Paraperlucidibaca</taxon>
    </lineage>
</organism>
<keyword evidence="5 7" id="KW-0324">Glycolysis</keyword>
<sequence length="253" mass="25743">MRQPWVGGNWKMNGLRESNAALLGALKGAEQLAGVDVAIAVPAPYWQQASEAMNDCAINVMAQTISPHASGAYTGDCSVAMMQDFKLSGALVGHSERRQGAGESDALVAAQFAALRGAGLSAVLCVGETLAEREAGETLAVVSRQLVAVLEQYGAEALATGVLAYEPVWAIGTGLTATPEQAQAVHASLRAVVAAFDINAANALRIVYGGSVKADNAAGLFSMPDIDGALVGGASLSASEFLAICQAAGQIAL</sequence>
<feature type="binding site" evidence="7">
    <location>
        <position position="211"/>
    </location>
    <ligand>
        <name>substrate</name>
    </ligand>
</feature>
<feature type="active site" description="Electrophile" evidence="7">
    <location>
        <position position="94"/>
    </location>
</feature>
<comment type="subunit">
    <text evidence="7 8">Homodimer.</text>
</comment>
<dbReference type="GO" id="GO:0004807">
    <property type="term" value="F:triose-phosphate isomerase activity"/>
    <property type="evidence" value="ECO:0007669"/>
    <property type="project" value="UniProtKB-EC"/>
</dbReference>
<proteinExistence type="inferred from homology"/>
<dbReference type="SUPFAM" id="SSF51351">
    <property type="entry name" value="Triosephosphate isomerase (TIM)"/>
    <property type="match status" value="1"/>
</dbReference>
<feature type="binding site" evidence="7">
    <location>
        <begin position="9"/>
        <end position="11"/>
    </location>
    <ligand>
        <name>substrate</name>
    </ligand>
</feature>
<keyword evidence="6 7" id="KW-0413">Isomerase</keyword>
<protein>
    <recommendedName>
        <fullName evidence="7 8">Triosephosphate isomerase</fullName>
        <shortName evidence="7">TIM</shortName>
        <shortName evidence="7">TPI</shortName>
        <ecNumber evidence="7 8">5.3.1.1</ecNumber>
    </recommendedName>
    <alternativeName>
        <fullName evidence="7">Triose-phosphate isomerase</fullName>
    </alternativeName>
</protein>
<dbReference type="InterPro" id="IPR022896">
    <property type="entry name" value="TrioseP_Isoase_bac/euk"/>
</dbReference>
<comment type="catalytic activity">
    <reaction evidence="7 8">
        <text>D-glyceraldehyde 3-phosphate = dihydroxyacetone phosphate</text>
        <dbReference type="Rhea" id="RHEA:18585"/>
        <dbReference type="ChEBI" id="CHEBI:57642"/>
        <dbReference type="ChEBI" id="CHEBI:59776"/>
        <dbReference type="EC" id="5.3.1.1"/>
    </reaction>
</comment>
<evidence type="ECO:0000313" key="9">
    <source>
        <dbReference type="EMBL" id="MFD0950880.1"/>
    </source>
</evidence>